<dbReference type="AlphaFoldDB" id="A0A2P2GQI9"/>
<dbReference type="PROSITE" id="PS51257">
    <property type="entry name" value="PROKAR_LIPOPROTEIN"/>
    <property type="match status" value="1"/>
</dbReference>
<dbReference type="PANTHER" id="PTHR48098">
    <property type="entry name" value="ENTEROCHELIN ESTERASE-RELATED"/>
    <property type="match status" value="1"/>
</dbReference>
<dbReference type="Pfam" id="PF00756">
    <property type="entry name" value="Esterase"/>
    <property type="match status" value="1"/>
</dbReference>
<feature type="signal peptide" evidence="2">
    <location>
        <begin position="1"/>
        <end position="21"/>
    </location>
</feature>
<gene>
    <name evidence="3" type="ORF">VO63_11315</name>
</gene>
<comment type="caution">
    <text evidence="3">The sequence shown here is derived from an EMBL/GenBank/DDBJ whole genome shotgun (WGS) entry which is preliminary data.</text>
</comment>
<evidence type="ECO:0000313" key="4">
    <source>
        <dbReference type="Proteomes" id="UP000265325"/>
    </source>
</evidence>
<dbReference type="InterPro" id="IPR029058">
    <property type="entry name" value="AB_hydrolase_fold"/>
</dbReference>
<dbReference type="EMBL" id="LAQS01000014">
    <property type="protein sequence ID" value="KKZ73758.1"/>
    <property type="molecule type" value="Genomic_DNA"/>
</dbReference>
<proteinExistence type="predicted"/>
<dbReference type="InterPro" id="IPR050583">
    <property type="entry name" value="Mycobacterial_A85_antigen"/>
</dbReference>
<organism evidence="3 4">
    <name type="scientific">Streptomyces showdoensis</name>
    <dbReference type="NCBI Taxonomy" id="68268"/>
    <lineage>
        <taxon>Bacteria</taxon>
        <taxon>Bacillati</taxon>
        <taxon>Actinomycetota</taxon>
        <taxon>Actinomycetes</taxon>
        <taxon>Kitasatosporales</taxon>
        <taxon>Streptomycetaceae</taxon>
        <taxon>Streptomyces</taxon>
    </lineage>
</organism>
<reference evidence="3 4" key="1">
    <citation type="submission" date="2015-05" db="EMBL/GenBank/DDBJ databases">
        <title>Draft Genome assembly of Streptomyces showdoensis.</title>
        <authorList>
            <person name="Thapa K.K."/>
            <person name="Metsa-Ketela M."/>
        </authorList>
    </citation>
    <scope>NUCLEOTIDE SEQUENCE [LARGE SCALE GENOMIC DNA]</scope>
    <source>
        <strain evidence="3 4">ATCC 15227</strain>
    </source>
</reference>
<protein>
    <recommendedName>
        <fullName evidence="5">Esterase</fullName>
    </recommendedName>
</protein>
<dbReference type="Proteomes" id="UP000265325">
    <property type="component" value="Unassembled WGS sequence"/>
</dbReference>
<evidence type="ECO:0000256" key="1">
    <source>
        <dbReference type="SAM" id="MobiDB-lite"/>
    </source>
</evidence>
<dbReference type="InterPro" id="IPR000801">
    <property type="entry name" value="Esterase-like"/>
</dbReference>
<evidence type="ECO:0000256" key="2">
    <source>
        <dbReference type="SAM" id="SignalP"/>
    </source>
</evidence>
<feature type="chain" id="PRO_5038873633" description="Esterase" evidence="2">
    <location>
        <begin position="22"/>
        <end position="332"/>
    </location>
</feature>
<accession>A0A2P2GQI9</accession>
<dbReference type="Gene3D" id="3.40.50.1820">
    <property type="entry name" value="alpha/beta hydrolase"/>
    <property type="match status" value="1"/>
</dbReference>
<keyword evidence="4" id="KW-1185">Reference proteome</keyword>
<dbReference type="SUPFAM" id="SSF53474">
    <property type="entry name" value="alpha/beta-Hydrolases"/>
    <property type="match status" value="1"/>
</dbReference>
<feature type="region of interest" description="Disordered" evidence="1">
    <location>
        <begin position="30"/>
        <end position="60"/>
    </location>
</feature>
<evidence type="ECO:0000313" key="3">
    <source>
        <dbReference type="EMBL" id="KKZ73758.1"/>
    </source>
</evidence>
<sequence length="332" mass="36411">MRRSTTPLAFAAIGVVLLATACSQGDEHVRFGDKPSATQRSSAPAARESTVRMPSNPRDWTTQRTLDNGTKVVWTELKGPKSGFTGKVWAWVPKQYDEEKYRNSAFPVLIALPGSNGYPTNYWFGADLKLQETIQQAADEGKGLPFIVVMPVLNASDKDYWDGSDIPGQPKMGTWMSDDVPDLARENFRTYKDPRGWGFFGSSSGGYVGMKMVLQYPGRFGSAIAGGPDTEPTSPFWAGHDKERKANDPGYLASRLIAKGGPKVNISIMLGTKESGQAATKAFVKKYDKGPVAMRLHVIQNGRHSGRQYAESLTDGPLEWISKRMLAPEPSE</sequence>
<keyword evidence="2" id="KW-0732">Signal</keyword>
<name>A0A2P2GQI9_STREW</name>
<evidence type="ECO:0008006" key="5">
    <source>
        <dbReference type="Google" id="ProtNLM"/>
    </source>
</evidence>